<dbReference type="PROSITE" id="PS50022">
    <property type="entry name" value="FA58C_3"/>
    <property type="match status" value="2"/>
</dbReference>
<dbReference type="RefSeq" id="WP_282909258.1">
    <property type="nucleotide sequence ID" value="NZ_JAGRPV010000001.1"/>
</dbReference>
<proteinExistence type="predicted"/>
<reference evidence="3" key="1">
    <citation type="submission" date="2023-04" db="EMBL/GenBank/DDBJ databases">
        <title>Comparative genomic analysis of Cohnella hashimotonis sp. nov., isolated from the International Space Station.</title>
        <authorList>
            <person name="Venkateswaran K."/>
            <person name="Simpson A."/>
        </authorList>
    </citation>
    <scope>NUCLEOTIDE SEQUENCE</scope>
    <source>
        <strain evidence="3">F6_2S_P_1</strain>
    </source>
</reference>
<dbReference type="EMBL" id="JAGRPV010000001">
    <property type="protein sequence ID" value="MDI4646396.1"/>
    <property type="molecule type" value="Genomic_DNA"/>
</dbReference>
<dbReference type="Gene3D" id="2.60.40.10">
    <property type="entry name" value="Immunoglobulins"/>
    <property type="match status" value="1"/>
</dbReference>
<organism evidence="3 4">
    <name type="scientific">Cohnella hashimotonis</name>
    <dbReference type="NCBI Taxonomy" id="2826895"/>
    <lineage>
        <taxon>Bacteria</taxon>
        <taxon>Bacillati</taxon>
        <taxon>Bacillota</taxon>
        <taxon>Bacilli</taxon>
        <taxon>Bacillales</taxon>
        <taxon>Paenibacillaceae</taxon>
        <taxon>Cohnella</taxon>
    </lineage>
</organism>
<evidence type="ECO:0000313" key="4">
    <source>
        <dbReference type="Proteomes" id="UP001161691"/>
    </source>
</evidence>
<dbReference type="Pfam" id="PF16586">
    <property type="entry name" value="DUF5060"/>
    <property type="match status" value="1"/>
</dbReference>
<evidence type="ECO:0000259" key="2">
    <source>
        <dbReference type="PROSITE" id="PS50022"/>
    </source>
</evidence>
<feature type="signal peptide" evidence="1">
    <location>
        <begin position="1"/>
        <end position="32"/>
    </location>
</feature>
<protein>
    <submittedName>
        <fullName evidence="3">DUF4038 domain-containing protein</fullName>
    </submittedName>
</protein>
<dbReference type="Pfam" id="PF12904">
    <property type="entry name" value="Collagen_bind_2"/>
    <property type="match status" value="1"/>
</dbReference>
<dbReference type="InterPro" id="IPR025277">
    <property type="entry name" value="Apiosidase-like_cat_dom"/>
</dbReference>
<dbReference type="Gene3D" id="2.60.120.260">
    <property type="entry name" value="Galactose-binding domain-like"/>
    <property type="match status" value="2"/>
</dbReference>
<feature type="domain" description="F5/8 type C" evidence="2">
    <location>
        <begin position="209"/>
        <end position="356"/>
    </location>
</feature>
<dbReference type="InterPro" id="IPR032260">
    <property type="entry name" value="DUF5060"/>
</dbReference>
<evidence type="ECO:0000313" key="3">
    <source>
        <dbReference type="EMBL" id="MDI4646396.1"/>
    </source>
</evidence>
<dbReference type="Proteomes" id="UP001161691">
    <property type="component" value="Unassembled WGS sequence"/>
</dbReference>
<dbReference type="InterPro" id="IPR000421">
    <property type="entry name" value="FA58C"/>
</dbReference>
<feature type="domain" description="F5/8 type C" evidence="2">
    <location>
        <begin position="903"/>
        <end position="1040"/>
    </location>
</feature>
<name>A0ABT6TIJ2_9BACL</name>
<comment type="caution">
    <text evidence="3">The sequence shown here is derived from an EMBL/GenBank/DDBJ whole genome shotgun (WGS) entry which is preliminary data.</text>
</comment>
<dbReference type="Pfam" id="PF00754">
    <property type="entry name" value="F5_F8_type_C"/>
    <property type="match status" value="2"/>
</dbReference>
<dbReference type="SUPFAM" id="SSF49785">
    <property type="entry name" value="Galactose-binding domain-like"/>
    <property type="match status" value="3"/>
</dbReference>
<gene>
    <name evidence="3" type="ORF">KB449_15560</name>
</gene>
<dbReference type="InterPro" id="IPR059177">
    <property type="entry name" value="GH29D-like_dom"/>
</dbReference>
<feature type="chain" id="PRO_5046155344" evidence="1">
    <location>
        <begin position="33"/>
        <end position="1040"/>
    </location>
</feature>
<dbReference type="Pfam" id="PF22633">
    <property type="entry name" value="F5_F8_type_C_2"/>
    <property type="match status" value="1"/>
</dbReference>
<dbReference type="PANTHER" id="PTHR37836">
    <property type="entry name" value="LMO1036 PROTEIN"/>
    <property type="match status" value="1"/>
</dbReference>
<dbReference type="Pfam" id="PF13204">
    <property type="entry name" value="Apiosidase"/>
    <property type="match status" value="2"/>
</dbReference>
<keyword evidence="4" id="KW-1185">Reference proteome</keyword>
<keyword evidence="1" id="KW-0732">Signal</keyword>
<dbReference type="Gene3D" id="3.20.20.80">
    <property type="entry name" value="Glycosidases"/>
    <property type="match status" value="2"/>
</dbReference>
<dbReference type="Pfam" id="PF13290">
    <property type="entry name" value="CHB_HEX_C_1"/>
    <property type="match status" value="1"/>
</dbReference>
<dbReference type="InterPro" id="IPR013783">
    <property type="entry name" value="Ig-like_fold"/>
</dbReference>
<dbReference type="PANTHER" id="PTHR37836:SF2">
    <property type="entry name" value="DUF4038 DOMAIN-CONTAINING PROTEIN"/>
    <property type="match status" value="1"/>
</dbReference>
<dbReference type="InterPro" id="IPR008979">
    <property type="entry name" value="Galactose-bd-like_sf"/>
</dbReference>
<evidence type="ECO:0000256" key="1">
    <source>
        <dbReference type="SAM" id="SignalP"/>
    </source>
</evidence>
<dbReference type="InterPro" id="IPR024749">
    <property type="entry name" value="Collagen-bd_put"/>
</dbReference>
<accession>A0ABT6TIJ2</accession>
<sequence>MKSRVMLVMTSMVLFISLVAGQLSISAPRAYAAAYAAELWKAVDITLHSSKSYSNPYLDVDISATFTGPGGISLTIPGFWDGGDTWKIRFAPTVTGTWTFTTTASDPTDTGLHGQTGTVVSQPYSGSLSIYKHGFLKSDSSNRYLTYNDGTPFYWLADTHWMGLSFRERWSASNDSRWSSQYKGMVDKRVKQGYSVYQMNFFAFEQGDVSSSGTYNEGGHVWNYNRYDANASSFISSSSLYDSYVAHPTKALDNREGTMWKAATNVYPQWFSIDLKSNTTLSKIDTLFGANDTWSYKIEGSADNVAYTTLVDRTAGVSGDRFSDPVAATARYVRISITGAAGGSVPSIREFKVYSGTNSLLNWNGFASDLNPGFWQNCDLRIQYAVENGLVAALGIDWGRLLDSGNEDDYKRMAKYIVARYGAYPTVWTGGGEYGQGSAASWKNVLDYTYAIDAYKRANTLHNDYTNTIAFRNDNAYHIDFLQGGHGALLDKSYWLNHYNATPTKVVIEGEANYENINGIPSSYTRETAWNANMAGSAGFSYGAEGLWQATWDGNDTWQVWGGVPTPWYNAIDKPAGEQMRYMKDFFEAAIWWSLKPDASVISWIGAPSGTQRPAAKTNVDRSTIVAYLPSTSTTYSGTLNGLNASETYMASWFNPRTGKYSTINPGFSPNASGQWSIPVQPSTEDWTLWVTKITNTVNPPKMSIGGGTYDSMQGVAITSTTTGATIHYTTDGTTPTTSSPVYTGPLLVTSPYPETIVLKAIAVKSGMASSPQSIAYYKLLAQNLALNRTYSSSSQYDASQTAAKAFDGSASNWQAASGHYANEWIQVDFGSNLTFNTAVISEYGQRTTGFQVQYWNGSGWAAAYTGTTIGDYGSPLTVTFPTVTASKARLFFTGGTGFQPIIYEFELLNRNHALNKPISNYGSSSQYDAGQSADQAFDGLLATDWQAGNQLFSGQWLSVDFGQSVTFSKAVITEYGNRTTGYRIEYWNGSSWATAYTGTTIGDANTPRTVNFPSVTGSKARLYFTSGTMQPVIYEFAIY</sequence>